<reference evidence="2" key="1">
    <citation type="submission" date="2021-03" db="EMBL/GenBank/DDBJ databases">
        <authorList>
            <person name="Li Z."/>
            <person name="Yang C."/>
        </authorList>
    </citation>
    <scope>NUCLEOTIDE SEQUENCE</scope>
    <source>
        <strain evidence="2">Dzin_1.0</strain>
        <tissue evidence="2">Leaf</tissue>
    </source>
</reference>
<feature type="transmembrane region" description="Helical" evidence="1">
    <location>
        <begin position="256"/>
        <end position="274"/>
    </location>
</feature>
<name>A0A9D5H7E4_9LILI</name>
<dbReference type="AlphaFoldDB" id="A0A9D5H7E4"/>
<evidence type="ECO:0000313" key="3">
    <source>
        <dbReference type="Proteomes" id="UP001085076"/>
    </source>
</evidence>
<proteinExistence type="predicted"/>
<dbReference type="PANTHER" id="PTHR33625">
    <property type="entry name" value="OS08G0179900 PROTEIN"/>
    <property type="match status" value="1"/>
</dbReference>
<keyword evidence="1" id="KW-1133">Transmembrane helix</keyword>
<accession>A0A9D5H7E4</accession>
<keyword evidence="3" id="KW-1185">Reference proteome</keyword>
<comment type="caution">
    <text evidence="2">The sequence shown here is derived from an EMBL/GenBank/DDBJ whole genome shotgun (WGS) entry which is preliminary data.</text>
</comment>
<evidence type="ECO:0000313" key="2">
    <source>
        <dbReference type="EMBL" id="KAJ0966064.1"/>
    </source>
</evidence>
<evidence type="ECO:0000256" key="1">
    <source>
        <dbReference type="SAM" id="Phobius"/>
    </source>
</evidence>
<dbReference type="OrthoDB" id="659599at2759"/>
<dbReference type="Proteomes" id="UP001085076">
    <property type="component" value="Miscellaneous, Linkage group lg08"/>
</dbReference>
<gene>
    <name evidence="2" type="ORF">J5N97_027202</name>
</gene>
<protein>
    <submittedName>
        <fullName evidence="2">Uncharacterized protein</fullName>
    </submittedName>
</protein>
<dbReference type="EMBL" id="JAGGNH010000008">
    <property type="protein sequence ID" value="KAJ0966064.1"/>
    <property type="molecule type" value="Genomic_DNA"/>
</dbReference>
<reference evidence="2" key="2">
    <citation type="journal article" date="2022" name="Hortic Res">
        <title>The genome of Dioscorea zingiberensis sheds light on the biosynthesis, origin and evolution of the medicinally important diosgenin saponins.</title>
        <authorList>
            <person name="Li Y."/>
            <person name="Tan C."/>
            <person name="Li Z."/>
            <person name="Guo J."/>
            <person name="Li S."/>
            <person name="Chen X."/>
            <person name="Wang C."/>
            <person name="Dai X."/>
            <person name="Yang H."/>
            <person name="Song W."/>
            <person name="Hou L."/>
            <person name="Xu J."/>
            <person name="Tong Z."/>
            <person name="Xu A."/>
            <person name="Yuan X."/>
            <person name="Wang W."/>
            <person name="Yang Q."/>
            <person name="Chen L."/>
            <person name="Sun Z."/>
            <person name="Wang K."/>
            <person name="Pan B."/>
            <person name="Chen J."/>
            <person name="Bao Y."/>
            <person name="Liu F."/>
            <person name="Qi X."/>
            <person name="Gang D.R."/>
            <person name="Wen J."/>
            <person name="Li J."/>
        </authorList>
    </citation>
    <scope>NUCLEOTIDE SEQUENCE</scope>
    <source>
        <strain evidence="2">Dzin_1.0</strain>
    </source>
</reference>
<organism evidence="2 3">
    <name type="scientific">Dioscorea zingiberensis</name>
    <dbReference type="NCBI Taxonomy" id="325984"/>
    <lineage>
        <taxon>Eukaryota</taxon>
        <taxon>Viridiplantae</taxon>
        <taxon>Streptophyta</taxon>
        <taxon>Embryophyta</taxon>
        <taxon>Tracheophyta</taxon>
        <taxon>Spermatophyta</taxon>
        <taxon>Magnoliopsida</taxon>
        <taxon>Liliopsida</taxon>
        <taxon>Dioscoreales</taxon>
        <taxon>Dioscoreaceae</taxon>
        <taxon>Dioscorea</taxon>
    </lineage>
</organism>
<dbReference type="PANTHER" id="PTHR33625:SF4">
    <property type="entry name" value="OS08G0179900 PROTEIN"/>
    <property type="match status" value="1"/>
</dbReference>
<keyword evidence="1" id="KW-0472">Membrane</keyword>
<sequence>MRAVVAGGYRSLVRRAPWTPAVTVAAGDHSLSSEEGMQRASLEKEDWVFAEEEVESVCEVALNPTPRVVFEAAPSLEEAKDATLDLKDAFERMYECKEEQPQDENCILPSVLMPSPENRAVSAMPKRVFDAFTLLQQSPEAQIVVASLASDPNIWNALLKNDRLMNFYESRQIDFSPISTVESIAENEEIYSEASSVTLFLNKASSVTLKDRLRKMVEYVKMEISNISIKISDFFQDLKGTFTTEGSNEESDAKTLIGSSFMAIVIAVIFLILFKRIR</sequence>
<keyword evidence="1" id="KW-0812">Transmembrane</keyword>